<dbReference type="Pfam" id="PF05008">
    <property type="entry name" value="V-SNARE"/>
    <property type="match status" value="1"/>
</dbReference>
<sequence>MQAQLDAVYAKTRALDDEFGPARRAAITRCEADLAAAREALGAVELEVNALPRSERAAGLEELKAHKAKIAALAADLKRAVVSLPRDELLGRDDPEEAATLRGEREEAHARLLATHDRTRAGTRKLRDAARTVAETEEIGAAIMGDLAAQRQTLMHSSGVLRATAERLDRSRKLVAAIGRRAWQSRMIMRVMIAMLAVLVLLLLYFMMAT</sequence>
<evidence type="ECO:0000256" key="3">
    <source>
        <dbReference type="ARBA" id="ARBA00022448"/>
    </source>
</evidence>
<dbReference type="GO" id="GO:0000149">
    <property type="term" value="F:SNARE binding"/>
    <property type="evidence" value="ECO:0007669"/>
    <property type="project" value="TreeGrafter"/>
</dbReference>
<evidence type="ECO:0000313" key="12">
    <source>
        <dbReference type="Proteomes" id="UP000013827"/>
    </source>
</evidence>
<proteinExistence type="inferred from homology"/>
<comment type="subcellular location">
    <subcellularLocation>
        <location evidence="1">Membrane</location>
        <topology evidence="1">Single-pass type IV membrane protein</topology>
    </subcellularLocation>
</comment>
<dbReference type="GO" id="GO:0031201">
    <property type="term" value="C:SNARE complex"/>
    <property type="evidence" value="ECO:0007669"/>
    <property type="project" value="TreeGrafter"/>
</dbReference>
<keyword evidence="6 9" id="KW-1133">Transmembrane helix</keyword>
<evidence type="ECO:0000256" key="2">
    <source>
        <dbReference type="ARBA" id="ARBA00006108"/>
    </source>
</evidence>
<evidence type="ECO:0000256" key="4">
    <source>
        <dbReference type="ARBA" id="ARBA00022692"/>
    </source>
</evidence>
<dbReference type="SUPFAM" id="SSF58038">
    <property type="entry name" value="SNARE fusion complex"/>
    <property type="match status" value="1"/>
</dbReference>
<dbReference type="GO" id="GO:0012507">
    <property type="term" value="C:ER to Golgi transport vesicle membrane"/>
    <property type="evidence" value="ECO:0007669"/>
    <property type="project" value="TreeGrafter"/>
</dbReference>
<keyword evidence="4 9" id="KW-0812">Transmembrane</keyword>
<dbReference type="GO" id="GO:0006886">
    <property type="term" value="P:intracellular protein transport"/>
    <property type="evidence" value="ECO:0007669"/>
    <property type="project" value="InterPro"/>
</dbReference>
<reference evidence="12" key="1">
    <citation type="journal article" date="2013" name="Nature">
        <title>Pan genome of the phytoplankton Emiliania underpins its global distribution.</title>
        <authorList>
            <person name="Read B.A."/>
            <person name="Kegel J."/>
            <person name="Klute M.J."/>
            <person name="Kuo A."/>
            <person name="Lefebvre S.C."/>
            <person name="Maumus F."/>
            <person name="Mayer C."/>
            <person name="Miller J."/>
            <person name="Monier A."/>
            <person name="Salamov A."/>
            <person name="Young J."/>
            <person name="Aguilar M."/>
            <person name="Claverie J.M."/>
            <person name="Frickenhaus S."/>
            <person name="Gonzalez K."/>
            <person name="Herman E.K."/>
            <person name="Lin Y.C."/>
            <person name="Napier J."/>
            <person name="Ogata H."/>
            <person name="Sarno A.F."/>
            <person name="Shmutz J."/>
            <person name="Schroeder D."/>
            <person name="de Vargas C."/>
            <person name="Verret F."/>
            <person name="von Dassow P."/>
            <person name="Valentin K."/>
            <person name="Van de Peer Y."/>
            <person name="Wheeler G."/>
            <person name="Dacks J.B."/>
            <person name="Delwiche C.F."/>
            <person name="Dyhrman S.T."/>
            <person name="Glockner G."/>
            <person name="John U."/>
            <person name="Richards T."/>
            <person name="Worden A.Z."/>
            <person name="Zhang X."/>
            <person name="Grigoriev I.V."/>
            <person name="Allen A.E."/>
            <person name="Bidle K."/>
            <person name="Borodovsky M."/>
            <person name="Bowler C."/>
            <person name="Brownlee C."/>
            <person name="Cock J.M."/>
            <person name="Elias M."/>
            <person name="Gladyshev V.N."/>
            <person name="Groth M."/>
            <person name="Guda C."/>
            <person name="Hadaegh A."/>
            <person name="Iglesias-Rodriguez M.D."/>
            <person name="Jenkins J."/>
            <person name="Jones B.M."/>
            <person name="Lawson T."/>
            <person name="Leese F."/>
            <person name="Lindquist E."/>
            <person name="Lobanov A."/>
            <person name="Lomsadze A."/>
            <person name="Malik S.B."/>
            <person name="Marsh M.E."/>
            <person name="Mackinder L."/>
            <person name="Mock T."/>
            <person name="Mueller-Roeber B."/>
            <person name="Pagarete A."/>
            <person name="Parker M."/>
            <person name="Probert I."/>
            <person name="Quesneville H."/>
            <person name="Raines C."/>
            <person name="Rensing S.A."/>
            <person name="Riano-Pachon D.M."/>
            <person name="Richier S."/>
            <person name="Rokitta S."/>
            <person name="Shiraiwa Y."/>
            <person name="Soanes D.M."/>
            <person name="van der Giezen M."/>
            <person name="Wahlund T.M."/>
            <person name="Williams B."/>
            <person name="Wilson W."/>
            <person name="Wolfe G."/>
            <person name="Wurch L.L."/>
        </authorList>
    </citation>
    <scope>NUCLEOTIDE SEQUENCE</scope>
</reference>
<dbReference type="STRING" id="2903.R1DPM4"/>
<dbReference type="EnsemblProtists" id="EOD16415">
    <property type="protein sequence ID" value="EOD16415"/>
    <property type="gene ID" value="EMIHUDRAFT_102852"/>
</dbReference>
<dbReference type="RefSeq" id="XP_005768844.1">
    <property type="nucleotide sequence ID" value="XM_005768787.1"/>
</dbReference>
<comment type="similarity">
    <text evidence="2">Belongs to the VTI1 family.</text>
</comment>
<evidence type="ECO:0000256" key="7">
    <source>
        <dbReference type="ARBA" id="ARBA00023054"/>
    </source>
</evidence>
<evidence type="ECO:0000256" key="6">
    <source>
        <dbReference type="ARBA" id="ARBA00022989"/>
    </source>
</evidence>
<dbReference type="HOGENOM" id="CLU_1258115_0_0_1"/>
<dbReference type="FunFam" id="1.20.5.110:FF:000002">
    <property type="entry name" value="Vesicle transport through interaction with t-SNAREsB"/>
    <property type="match status" value="1"/>
</dbReference>
<dbReference type="GO" id="GO:0005794">
    <property type="term" value="C:Golgi apparatus"/>
    <property type="evidence" value="ECO:0007669"/>
    <property type="project" value="TreeGrafter"/>
</dbReference>
<keyword evidence="7" id="KW-0175">Coiled coil</keyword>
<feature type="transmembrane region" description="Helical" evidence="9">
    <location>
        <begin position="187"/>
        <end position="208"/>
    </location>
</feature>
<accession>A0A0D3IYT0</accession>
<evidence type="ECO:0000256" key="1">
    <source>
        <dbReference type="ARBA" id="ARBA00004211"/>
    </source>
</evidence>
<dbReference type="AlphaFoldDB" id="A0A0D3IYT0"/>
<evidence type="ECO:0000256" key="9">
    <source>
        <dbReference type="SAM" id="Phobius"/>
    </source>
</evidence>
<dbReference type="PaxDb" id="2903-EOD16415"/>
<protein>
    <recommendedName>
        <fullName evidence="10">Vesicle transport v-SNARE N-terminal domain-containing protein</fullName>
    </recommendedName>
</protein>
<dbReference type="CDD" id="cd15862">
    <property type="entry name" value="SNARE_Vti1"/>
    <property type="match status" value="1"/>
</dbReference>
<dbReference type="InterPro" id="IPR010989">
    <property type="entry name" value="SNARE"/>
</dbReference>
<evidence type="ECO:0000256" key="8">
    <source>
        <dbReference type="ARBA" id="ARBA00023136"/>
    </source>
</evidence>
<dbReference type="InterPro" id="IPR038407">
    <property type="entry name" value="v-SNARE_N_sf"/>
</dbReference>
<keyword evidence="3" id="KW-0813">Transport</keyword>
<dbReference type="GO" id="GO:0005484">
    <property type="term" value="F:SNAP receptor activity"/>
    <property type="evidence" value="ECO:0007669"/>
    <property type="project" value="TreeGrafter"/>
</dbReference>
<dbReference type="InterPro" id="IPR007705">
    <property type="entry name" value="Vesicle_trsprt_v-SNARE_N"/>
</dbReference>
<dbReference type="Gene3D" id="1.20.5.110">
    <property type="match status" value="1"/>
</dbReference>
<dbReference type="GO" id="GO:0005789">
    <property type="term" value="C:endoplasmic reticulum membrane"/>
    <property type="evidence" value="ECO:0007669"/>
    <property type="project" value="TreeGrafter"/>
</dbReference>
<dbReference type="KEGG" id="ehx:EMIHUDRAFT_102852"/>
<organism evidence="11 12">
    <name type="scientific">Emiliania huxleyi (strain CCMP1516)</name>
    <dbReference type="NCBI Taxonomy" id="280463"/>
    <lineage>
        <taxon>Eukaryota</taxon>
        <taxon>Haptista</taxon>
        <taxon>Haptophyta</taxon>
        <taxon>Prymnesiophyceae</taxon>
        <taxon>Isochrysidales</taxon>
        <taxon>Noelaerhabdaceae</taxon>
        <taxon>Emiliania</taxon>
    </lineage>
</organism>
<keyword evidence="12" id="KW-1185">Reference proteome</keyword>
<keyword evidence="8 9" id="KW-0472">Membrane</keyword>
<evidence type="ECO:0000313" key="11">
    <source>
        <dbReference type="EnsemblProtists" id="EOD16415"/>
    </source>
</evidence>
<dbReference type="Proteomes" id="UP000013827">
    <property type="component" value="Unassembled WGS sequence"/>
</dbReference>
<dbReference type="GO" id="GO:0006906">
    <property type="term" value="P:vesicle fusion"/>
    <property type="evidence" value="ECO:0007669"/>
    <property type="project" value="TreeGrafter"/>
</dbReference>
<evidence type="ECO:0000259" key="10">
    <source>
        <dbReference type="Pfam" id="PF05008"/>
    </source>
</evidence>
<evidence type="ECO:0000256" key="5">
    <source>
        <dbReference type="ARBA" id="ARBA00022927"/>
    </source>
</evidence>
<dbReference type="Pfam" id="PF12352">
    <property type="entry name" value="V-SNARE_C"/>
    <property type="match status" value="1"/>
</dbReference>
<keyword evidence="5" id="KW-0653">Protein transport</keyword>
<dbReference type="PANTHER" id="PTHR21230">
    <property type="entry name" value="VESICLE TRANSPORT V-SNARE PROTEIN VTI1-RELATED"/>
    <property type="match status" value="1"/>
</dbReference>
<dbReference type="SUPFAM" id="SSF47661">
    <property type="entry name" value="t-snare proteins"/>
    <property type="match status" value="1"/>
</dbReference>
<name>A0A0D3IYT0_EMIH1</name>
<feature type="domain" description="Vesicle transport v-SNARE N-terminal" evidence="10">
    <location>
        <begin position="4"/>
        <end position="80"/>
    </location>
</feature>
<dbReference type="Gene3D" id="1.20.58.400">
    <property type="entry name" value="t-snare proteins"/>
    <property type="match status" value="1"/>
</dbReference>
<reference evidence="11" key="2">
    <citation type="submission" date="2024-10" db="UniProtKB">
        <authorList>
            <consortium name="EnsemblProtists"/>
        </authorList>
    </citation>
    <scope>IDENTIFICATION</scope>
</reference>
<dbReference type="GO" id="GO:0031902">
    <property type="term" value="C:late endosome membrane"/>
    <property type="evidence" value="ECO:0007669"/>
    <property type="project" value="TreeGrafter"/>
</dbReference>
<dbReference type="PANTHER" id="PTHR21230:SF26">
    <property type="entry name" value="VESICLE TRANSPORT THROUGH INTERACTION WITH T-SNARES HOMOLOG 1A"/>
    <property type="match status" value="1"/>
</dbReference>
<dbReference type="GeneID" id="17262396"/>
<dbReference type="eggNOG" id="KOG1666">
    <property type="taxonomic scope" value="Eukaryota"/>
</dbReference>